<dbReference type="Proteomes" id="UP000647339">
    <property type="component" value="Unassembled WGS sequence"/>
</dbReference>
<evidence type="ECO:0000313" key="2">
    <source>
        <dbReference type="Proteomes" id="UP000647339"/>
    </source>
</evidence>
<proteinExistence type="predicted"/>
<evidence type="ECO:0000313" key="1">
    <source>
        <dbReference type="EMBL" id="GGF37913.1"/>
    </source>
</evidence>
<organism evidence="1 2">
    <name type="scientific">Echinicola rosea</name>
    <dbReference type="NCBI Taxonomy" id="1807691"/>
    <lineage>
        <taxon>Bacteria</taxon>
        <taxon>Pseudomonadati</taxon>
        <taxon>Bacteroidota</taxon>
        <taxon>Cytophagia</taxon>
        <taxon>Cytophagales</taxon>
        <taxon>Cyclobacteriaceae</taxon>
        <taxon>Echinicola</taxon>
    </lineage>
</organism>
<gene>
    <name evidence="1" type="ORF">GCM10011339_28060</name>
</gene>
<comment type="caution">
    <text evidence="1">The sequence shown here is derived from an EMBL/GenBank/DDBJ whole genome shotgun (WGS) entry which is preliminary data.</text>
</comment>
<sequence length="62" mass="6976">METWSLRAFVADEIGGIELKNSMHVVPQHSAVGTTGDTFTSKLFNLTTSKLSNLFRRLLNFF</sequence>
<name>A0ABQ1V6B4_9BACT</name>
<accession>A0ABQ1V6B4</accession>
<reference evidence="2" key="1">
    <citation type="journal article" date="2019" name="Int. J. Syst. Evol. Microbiol.">
        <title>The Global Catalogue of Microorganisms (GCM) 10K type strain sequencing project: providing services to taxonomists for standard genome sequencing and annotation.</title>
        <authorList>
            <consortium name="The Broad Institute Genomics Platform"/>
            <consortium name="The Broad Institute Genome Sequencing Center for Infectious Disease"/>
            <person name="Wu L."/>
            <person name="Ma J."/>
        </authorList>
    </citation>
    <scope>NUCLEOTIDE SEQUENCE [LARGE SCALE GENOMIC DNA]</scope>
    <source>
        <strain evidence="2">CGMCC 1.15407</strain>
    </source>
</reference>
<keyword evidence="2" id="KW-1185">Reference proteome</keyword>
<dbReference type="EMBL" id="BMIU01000014">
    <property type="protein sequence ID" value="GGF37913.1"/>
    <property type="molecule type" value="Genomic_DNA"/>
</dbReference>
<protein>
    <submittedName>
        <fullName evidence="1">Uncharacterized protein</fullName>
    </submittedName>
</protein>